<reference evidence="2" key="1">
    <citation type="submission" date="2017-06" db="EMBL/GenBank/DDBJ databases">
        <title>Genome analysis of Fimbriiglobus ruber SP5, the first member of the order Planctomycetales with confirmed chitinolytic capability.</title>
        <authorList>
            <person name="Ravin N.V."/>
            <person name="Rakitin A.L."/>
            <person name="Ivanova A.A."/>
            <person name="Beletsky A.V."/>
            <person name="Kulichevskaya I.S."/>
            <person name="Mardanov A.V."/>
            <person name="Dedysh S.N."/>
        </authorList>
    </citation>
    <scope>NUCLEOTIDE SEQUENCE [LARGE SCALE GENOMIC DNA]</scope>
    <source>
        <strain evidence="2">SP5</strain>
    </source>
</reference>
<protein>
    <submittedName>
        <fullName evidence="1">3-oxoacyl-[acyl-carrier protein] reductase</fullName>
    </submittedName>
</protein>
<comment type="caution">
    <text evidence="1">The sequence shown here is derived from an EMBL/GenBank/DDBJ whole genome shotgun (WGS) entry which is preliminary data.</text>
</comment>
<dbReference type="AlphaFoldDB" id="A0A225E2M9"/>
<organism evidence="1 2">
    <name type="scientific">Fimbriiglobus ruber</name>
    <dbReference type="NCBI Taxonomy" id="1908690"/>
    <lineage>
        <taxon>Bacteria</taxon>
        <taxon>Pseudomonadati</taxon>
        <taxon>Planctomycetota</taxon>
        <taxon>Planctomycetia</taxon>
        <taxon>Gemmatales</taxon>
        <taxon>Gemmataceae</taxon>
        <taxon>Fimbriiglobus</taxon>
    </lineage>
</organism>
<sequence>MDRVSSSSIDLRTRAGGGFCAVVRSDRPTDTLPRIEAEDRSRQVFHFLNRVWSVERFLFSDSPEVTQVGLEQPGLDSGG</sequence>
<keyword evidence="2" id="KW-1185">Reference proteome</keyword>
<dbReference type="EMBL" id="NIDE01000004">
    <property type="protein sequence ID" value="OWK42925.1"/>
    <property type="molecule type" value="Genomic_DNA"/>
</dbReference>
<name>A0A225E2M9_9BACT</name>
<evidence type="ECO:0000313" key="1">
    <source>
        <dbReference type="EMBL" id="OWK42925.1"/>
    </source>
</evidence>
<evidence type="ECO:0000313" key="2">
    <source>
        <dbReference type="Proteomes" id="UP000214646"/>
    </source>
</evidence>
<accession>A0A225E2M9</accession>
<proteinExistence type="predicted"/>
<dbReference type="Proteomes" id="UP000214646">
    <property type="component" value="Unassembled WGS sequence"/>
</dbReference>
<gene>
    <name evidence="1" type="ORF">FRUB_02522</name>
</gene>